<dbReference type="Proteomes" id="UP000060630">
    <property type="component" value="Unassembled WGS sequence"/>
</dbReference>
<evidence type="ECO:0000313" key="2">
    <source>
        <dbReference type="Proteomes" id="UP000060630"/>
    </source>
</evidence>
<evidence type="ECO:0000313" key="1">
    <source>
        <dbReference type="EMBL" id="KWA83790.1"/>
    </source>
</evidence>
<reference evidence="1 2" key="1">
    <citation type="submission" date="2015-11" db="EMBL/GenBank/DDBJ databases">
        <title>Expanding the genomic diversity of Burkholderia species for the development of highly accurate diagnostics.</title>
        <authorList>
            <person name="Sahl J."/>
            <person name="Keim P."/>
            <person name="Wagner D."/>
        </authorList>
    </citation>
    <scope>NUCLEOTIDE SEQUENCE [LARGE SCALE GENOMIC DNA]</scope>
    <source>
        <strain evidence="1 2">MSMB2087WGS</strain>
    </source>
</reference>
<dbReference type="AlphaFoldDB" id="A0A119HFD6"/>
<proteinExistence type="predicted"/>
<dbReference type="EMBL" id="LPHD01000049">
    <property type="protein sequence ID" value="KWA83790.1"/>
    <property type="molecule type" value="Genomic_DNA"/>
</dbReference>
<organism evidence="1 2">
    <name type="scientific">Burkholderia ubonensis</name>
    <dbReference type="NCBI Taxonomy" id="101571"/>
    <lineage>
        <taxon>Bacteria</taxon>
        <taxon>Pseudomonadati</taxon>
        <taxon>Pseudomonadota</taxon>
        <taxon>Betaproteobacteria</taxon>
        <taxon>Burkholderiales</taxon>
        <taxon>Burkholderiaceae</taxon>
        <taxon>Burkholderia</taxon>
        <taxon>Burkholderia cepacia complex</taxon>
    </lineage>
</organism>
<comment type="caution">
    <text evidence="1">The sequence shown here is derived from an EMBL/GenBank/DDBJ whole genome shotgun (WGS) entry which is preliminary data.</text>
</comment>
<sequence length="115" mass="12892">MLDLVQFNKDHPPRDFGNGPWRERAVHELFLHSGVRVRLAVDQANDIGHGLWRDDQLAEADISAAEVDSKAFAEQVNAALGPHLSIRNLQDLVMVFGRELANAEARREDALRRAS</sequence>
<name>A0A119HFD6_9BURK</name>
<accession>A0A119HFD6</accession>
<protein>
    <submittedName>
        <fullName evidence="1">Uncharacterized protein</fullName>
    </submittedName>
</protein>
<gene>
    <name evidence="1" type="ORF">WL29_20720</name>
</gene>